<dbReference type="EMBL" id="HBUE01110419">
    <property type="protein sequence ID" value="CAG6488593.1"/>
    <property type="molecule type" value="Transcribed_RNA"/>
</dbReference>
<sequence length="112" mass="12171">MWLYTRASSPARSAVPGFIASKRSESTRKSTTPRTLPLLLRCVSNATIALGFSLGTRIASNITCAPTPSCTGRARKLHLARQVLPLNSNVRPVPSSRQLQRLRRLSSVARSA</sequence>
<evidence type="ECO:0000256" key="1">
    <source>
        <dbReference type="SAM" id="MobiDB-lite"/>
    </source>
</evidence>
<evidence type="ECO:0000313" key="2">
    <source>
        <dbReference type="EMBL" id="CAG6602409.1"/>
    </source>
</evidence>
<dbReference type="AlphaFoldDB" id="A0A8D8PHY9"/>
<accession>A0A8D8PHY9</accession>
<feature type="compositionally biased region" description="Low complexity" evidence="1">
    <location>
        <begin position="95"/>
        <end position="112"/>
    </location>
</feature>
<name>A0A8D8PHY9_CULPI</name>
<dbReference type="EMBL" id="HBUE01242445">
    <property type="protein sequence ID" value="CAG6550127.1"/>
    <property type="molecule type" value="Transcribed_RNA"/>
</dbReference>
<protein>
    <submittedName>
        <fullName evidence="2">(northern house mosquito) hypothetical protein</fullName>
    </submittedName>
</protein>
<dbReference type="EMBL" id="HBUE01349510">
    <property type="protein sequence ID" value="CAG6602409.1"/>
    <property type="molecule type" value="Transcribed_RNA"/>
</dbReference>
<proteinExistence type="predicted"/>
<reference evidence="2" key="1">
    <citation type="submission" date="2021-05" db="EMBL/GenBank/DDBJ databases">
        <authorList>
            <person name="Alioto T."/>
            <person name="Alioto T."/>
            <person name="Gomez Garrido J."/>
        </authorList>
    </citation>
    <scope>NUCLEOTIDE SEQUENCE</scope>
</reference>
<organism evidence="2">
    <name type="scientific">Culex pipiens</name>
    <name type="common">House mosquito</name>
    <dbReference type="NCBI Taxonomy" id="7175"/>
    <lineage>
        <taxon>Eukaryota</taxon>
        <taxon>Metazoa</taxon>
        <taxon>Ecdysozoa</taxon>
        <taxon>Arthropoda</taxon>
        <taxon>Hexapoda</taxon>
        <taxon>Insecta</taxon>
        <taxon>Pterygota</taxon>
        <taxon>Neoptera</taxon>
        <taxon>Endopterygota</taxon>
        <taxon>Diptera</taxon>
        <taxon>Nematocera</taxon>
        <taxon>Culicoidea</taxon>
        <taxon>Culicidae</taxon>
        <taxon>Culicinae</taxon>
        <taxon>Culicini</taxon>
        <taxon>Culex</taxon>
        <taxon>Culex</taxon>
    </lineage>
</organism>
<feature type="region of interest" description="Disordered" evidence="1">
    <location>
        <begin position="90"/>
        <end position="112"/>
    </location>
</feature>